<dbReference type="NCBIfam" id="TIGR03071">
    <property type="entry name" value="couple_hipA"/>
    <property type="match status" value="1"/>
</dbReference>
<accession>A0A364LL22</accession>
<dbReference type="InterPro" id="IPR052028">
    <property type="entry name" value="HipA_Ser/Thr_kinase"/>
</dbReference>
<evidence type="ECO:0000256" key="2">
    <source>
        <dbReference type="ARBA" id="ARBA00022679"/>
    </source>
</evidence>
<sequence>MNDFKNINKLIIYKNLDPAGILQRTPQGCEFHLYPDYIKTSKLPYFSYCIPNNSPNILISGDNLPPFFAGLLPEGRRLNALISKVKTSSDDLFSLFAAVGTDCIGDIYVGDPLPAKIKEQPKLDEVNFYAYFEALLDPSNSILDNNSLAGVQEKISASMISFPLNIARKNKSYILKLNPKDKNNLIQNELHCLQLAKKCGFTVPKAKIVIDKDGNYGLLIERFDRINQQKLHQEDACQFLNRYPADKYRISINQIADALLHITNAPQLEILNLLCQYAFSYLICNGDLHAKNISLQTLEDGIITLTPLYDLICTAIYSDFRMAIKIDGRDDNIKRKTFITFAERYNISKKAINSAIDTLLERFIRHHECLYLIEMPEKKKNLLNQMISRRVNDLV</sequence>
<feature type="domain" description="HipA N-terminal subdomain 1" evidence="5">
    <location>
        <begin position="11"/>
        <end position="108"/>
    </location>
</feature>
<dbReference type="Pfam" id="PF07804">
    <property type="entry name" value="HipA_C"/>
    <property type="match status" value="1"/>
</dbReference>
<dbReference type="EMBL" id="MVJN01000004">
    <property type="protein sequence ID" value="RAP37115.1"/>
    <property type="molecule type" value="Genomic_DNA"/>
</dbReference>
<evidence type="ECO:0000313" key="6">
    <source>
        <dbReference type="EMBL" id="RAP37115.1"/>
    </source>
</evidence>
<dbReference type="InterPro" id="IPR012893">
    <property type="entry name" value="HipA-like_C"/>
</dbReference>
<dbReference type="AlphaFoldDB" id="A0A364LL22"/>
<evidence type="ECO:0000313" key="7">
    <source>
        <dbReference type="Proteomes" id="UP000249458"/>
    </source>
</evidence>
<dbReference type="InterPro" id="IPR017508">
    <property type="entry name" value="HipA_N1"/>
</dbReference>
<dbReference type="PANTHER" id="PTHR37419:SF1">
    <property type="entry name" value="SERINE_THREONINE-PROTEIN KINASE TOXIN HIPA"/>
    <property type="match status" value="1"/>
</dbReference>
<gene>
    <name evidence="6" type="ORF">B1207_06755</name>
</gene>
<comment type="similarity">
    <text evidence="1">Belongs to the HipA Ser/Thr kinase family.</text>
</comment>
<evidence type="ECO:0000259" key="5">
    <source>
        <dbReference type="Pfam" id="PF13657"/>
    </source>
</evidence>
<dbReference type="RefSeq" id="WP_112219232.1">
    <property type="nucleotide sequence ID" value="NZ_MVJN01000004.1"/>
</dbReference>
<evidence type="ECO:0008006" key="8">
    <source>
        <dbReference type="Google" id="ProtNLM"/>
    </source>
</evidence>
<organism evidence="6 7">
    <name type="scientific">Legionella quinlivanii</name>
    <dbReference type="NCBI Taxonomy" id="45073"/>
    <lineage>
        <taxon>Bacteria</taxon>
        <taxon>Pseudomonadati</taxon>
        <taxon>Pseudomonadota</taxon>
        <taxon>Gammaproteobacteria</taxon>
        <taxon>Legionellales</taxon>
        <taxon>Legionellaceae</taxon>
        <taxon>Legionella</taxon>
    </lineage>
</organism>
<name>A0A364LL22_9GAMM</name>
<proteinExistence type="inferred from homology"/>
<evidence type="ECO:0000256" key="3">
    <source>
        <dbReference type="ARBA" id="ARBA00022777"/>
    </source>
</evidence>
<feature type="domain" description="HipA-like C-terminal" evidence="4">
    <location>
        <begin position="147"/>
        <end position="363"/>
    </location>
</feature>
<evidence type="ECO:0000256" key="1">
    <source>
        <dbReference type="ARBA" id="ARBA00010164"/>
    </source>
</evidence>
<dbReference type="SUPFAM" id="SSF56112">
    <property type="entry name" value="Protein kinase-like (PK-like)"/>
    <property type="match status" value="1"/>
</dbReference>
<dbReference type="PANTHER" id="PTHR37419">
    <property type="entry name" value="SERINE/THREONINE-PROTEIN KINASE TOXIN HIPA"/>
    <property type="match status" value="1"/>
</dbReference>
<dbReference type="InterPro" id="IPR011009">
    <property type="entry name" value="Kinase-like_dom_sf"/>
</dbReference>
<dbReference type="GO" id="GO:0005829">
    <property type="term" value="C:cytosol"/>
    <property type="evidence" value="ECO:0007669"/>
    <property type="project" value="TreeGrafter"/>
</dbReference>
<keyword evidence="2" id="KW-0808">Transferase</keyword>
<dbReference type="Proteomes" id="UP000249458">
    <property type="component" value="Unassembled WGS sequence"/>
</dbReference>
<dbReference type="GO" id="GO:0004674">
    <property type="term" value="F:protein serine/threonine kinase activity"/>
    <property type="evidence" value="ECO:0007669"/>
    <property type="project" value="TreeGrafter"/>
</dbReference>
<reference evidence="6 7" key="1">
    <citation type="submission" date="2017-02" db="EMBL/GenBank/DDBJ databases">
        <title>Legionella quilivanii strain from human: case report and whole genome sequencing analysis.</title>
        <authorList>
            <person name="Lalancette C."/>
            <person name="Leduc J.-M."/>
            <person name="Levesque S."/>
            <person name="Fournier E."/>
            <person name="Saoud J."/>
            <person name="Faucher S.P."/>
            <person name="Bernard K."/>
            <person name="Martineau C."/>
            <person name="Longtin J."/>
        </authorList>
    </citation>
    <scope>NUCLEOTIDE SEQUENCE [LARGE SCALE GENOMIC DNA]</scope>
    <source>
        <strain evidence="6 7">ID143958</strain>
    </source>
</reference>
<evidence type="ECO:0000259" key="4">
    <source>
        <dbReference type="Pfam" id="PF07804"/>
    </source>
</evidence>
<protein>
    <recommendedName>
        <fullName evidence="8">HipA protein, DNA binding regulator</fullName>
    </recommendedName>
</protein>
<comment type="caution">
    <text evidence="6">The sequence shown here is derived from an EMBL/GenBank/DDBJ whole genome shotgun (WGS) entry which is preliminary data.</text>
</comment>
<keyword evidence="3" id="KW-0418">Kinase</keyword>
<dbReference type="Pfam" id="PF13657">
    <property type="entry name" value="Couple_hipA"/>
    <property type="match status" value="1"/>
</dbReference>